<dbReference type="PANTHER" id="PTHR19446">
    <property type="entry name" value="REVERSE TRANSCRIPTASES"/>
    <property type="match status" value="1"/>
</dbReference>
<gene>
    <name evidence="1" type="ORF">SSLN_LOCUS11792</name>
</gene>
<dbReference type="OrthoDB" id="5981921at2759"/>
<accession>A0A183T5P4</accession>
<evidence type="ECO:0000313" key="2">
    <source>
        <dbReference type="Proteomes" id="UP000275846"/>
    </source>
</evidence>
<name>A0A183T5P4_SCHSO</name>
<keyword evidence="2" id="KW-1185">Reference proteome</keyword>
<dbReference type="AlphaFoldDB" id="A0A183T5P4"/>
<reference evidence="3" key="1">
    <citation type="submission" date="2016-06" db="UniProtKB">
        <authorList>
            <consortium name="WormBaseParasite"/>
        </authorList>
    </citation>
    <scope>IDENTIFICATION</scope>
</reference>
<dbReference type="Proteomes" id="UP000275846">
    <property type="component" value="Unassembled WGS sequence"/>
</dbReference>
<evidence type="ECO:0000313" key="1">
    <source>
        <dbReference type="EMBL" id="VDL98177.1"/>
    </source>
</evidence>
<evidence type="ECO:0000313" key="3">
    <source>
        <dbReference type="WBParaSite" id="SSLN_0001223901-mRNA-1"/>
    </source>
</evidence>
<dbReference type="EMBL" id="UYSU01036801">
    <property type="protein sequence ID" value="VDL98177.1"/>
    <property type="molecule type" value="Genomic_DNA"/>
</dbReference>
<proteinExistence type="predicted"/>
<sequence>MNSSDATKDKFYEDLYALLATVPKVDKLNGLGDFNAHIGTDHAAWQGVLGPYGLVSCNDGGLLHSRTCAEHRLLLTNTFRFPTRVKATSVLNCSSAISDSAIGRLPQVDTNHDLDLPPSRPETIRAMQQISSDKAPLSDAIPPEVYKHGGPRLMAELTTLFQDIWLQGQIPQDFKDANIVHLYKQKGNRQLCANHRGISLLKISRKIFTRILLNRLNGHLDQDLLLES</sequence>
<protein>
    <submittedName>
        <fullName evidence="3">Reverse transcriptase domain-containing protein</fullName>
    </submittedName>
</protein>
<dbReference type="WBParaSite" id="SSLN_0001223901-mRNA-1">
    <property type="protein sequence ID" value="SSLN_0001223901-mRNA-1"/>
    <property type="gene ID" value="SSLN_0001223901"/>
</dbReference>
<organism evidence="3">
    <name type="scientific">Schistocephalus solidus</name>
    <name type="common">Tapeworm</name>
    <dbReference type="NCBI Taxonomy" id="70667"/>
    <lineage>
        <taxon>Eukaryota</taxon>
        <taxon>Metazoa</taxon>
        <taxon>Spiralia</taxon>
        <taxon>Lophotrochozoa</taxon>
        <taxon>Platyhelminthes</taxon>
        <taxon>Cestoda</taxon>
        <taxon>Eucestoda</taxon>
        <taxon>Diphyllobothriidea</taxon>
        <taxon>Diphyllobothriidae</taxon>
        <taxon>Schistocephalus</taxon>
    </lineage>
</organism>
<reference evidence="1 2" key="2">
    <citation type="submission" date="2018-11" db="EMBL/GenBank/DDBJ databases">
        <authorList>
            <consortium name="Pathogen Informatics"/>
        </authorList>
    </citation>
    <scope>NUCLEOTIDE SEQUENCE [LARGE SCALE GENOMIC DNA]</scope>
    <source>
        <strain evidence="1 2">NST_G2</strain>
    </source>
</reference>